<name>A0A1C7NZL4_9HYPH</name>
<comment type="caution">
    <text evidence="1">The sequence shown here is derived from an EMBL/GenBank/DDBJ whole genome shotgun (WGS) entry which is preliminary data.</text>
</comment>
<dbReference type="PATRIC" id="fig|1612624.7.peg.2646"/>
<dbReference type="InterPro" id="IPR009702">
    <property type="entry name" value="DUF1284"/>
</dbReference>
<gene>
    <name evidence="1" type="ORF">ADU59_24720</name>
</gene>
<proteinExistence type="predicted"/>
<evidence type="ECO:0000313" key="2">
    <source>
        <dbReference type="Proteomes" id="UP000093111"/>
    </source>
</evidence>
<organism evidence="1 2">
    <name type="scientific">Pararhizobium polonicum</name>
    <dbReference type="NCBI Taxonomy" id="1612624"/>
    <lineage>
        <taxon>Bacteria</taxon>
        <taxon>Pseudomonadati</taxon>
        <taxon>Pseudomonadota</taxon>
        <taxon>Alphaproteobacteria</taxon>
        <taxon>Hyphomicrobiales</taxon>
        <taxon>Rhizobiaceae</taxon>
        <taxon>Rhizobium/Agrobacterium group</taxon>
        <taxon>Pararhizobium</taxon>
    </lineage>
</organism>
<sequence>MTVRLRPHHLLCMLTFVGKGYTAAFTENYIRIAARLSAGEDILVVEGPDDVCAPLLGGPDNHCLGESVTDRDARASEAVQALLNVPAGPGASIRPDADFLAAMRAAFSAGSIRDGCARCEWSPLCTGIAASGFQGVLVAASGS</sequence>
<dbReference type="STRING" id="1612624.ADU59_24720"/>
<dbReference type="RefSeq" id="WP_068957587.1">
    <property type="nucleotide sequence ID" value="NZ_LGLV01000017.1"/>
</dbReference>
<keyword evidence="2" id="KW-1185">Reference proteome</keyword>
<evidence type="ECO:0000313" key="1">
    <source>
        <dbReference type="EMBL" id="OBZ92924.1"/>
    </source>
</evidence>
<protein>
    <submittedName>
        <fullName evidence="1">2Fe-2S ferredoxin</fullName>
    </submittedName>
</protein>
<dbReference type="OrthoDB" id="6195504at2"/>
<accession>A0A1C7NZL4</accession>
<dbReference type="Proteomes" id="UP000093111">
    <property type="component" value="Unassembled WGS sequence"/>
</dbReference>
<dbReference type="AlphaFoldDB" id="A0A1C7NZL4"/>
<dbReference type="Pfam" id="PF06935">
    <property type="entry name" value="DUF1284"/>
    <property type="match status" value="1"/>
</dbReference>
<dbReference type="EMBL" id="LGLV01000017">
    <property type="protein sequence ID" value="OBZ92924.1"/>
    <property type="molecule type" value="Genomic_DNA"/>
</dbReference>
<reference evidence="1 2" key="1">
    <citation type="journal article" date="2016" name="Syst. Appl. Microbiol.">
        <title>Pararhizobium polonicum sp. nov. isolated from tumors on stone fruit rootstocks.</title>
        <authorList>
            <person name="Pulawska J."/>
            <person name="Kuzmanovic N."/>
            <person name="Willems A."/>
            <person name="Pothier J.F."/>
        </authorList>
    </citation>
    <scope>NUCLEOTIDE SEQUENCE [LARGE SCALE GENOMIC DNA]</scope>
    <source>
        <strain evidence="1 2">F5.1</strain>
    </source>
</reference>